<dbReference type="GO" id="GO:0003723">
    <property type="term" value="F:RNA binding"/>
    <property type="evidence" value="ECO:0007669"/>
    <property type="project" value="InterPro"/>
</dbReference>
<dbReference type="AlphaFoldDB" id="A0A4P6XQC8"/>
<dbReference type="PANTHER" id="PTHR12839">
    <property type="entry name" value="NONSENSE-MEDIATED MRNA DECAY PROTEIN 2 UP-FRAMESHIFT SUPPRESSOR 2"/>
    <property type="match status" value="1"/>
</dbReference>
<evidence type="ECO:0000259" key="2">
    <source>
        <dbReference type="SMART" id="SM00543"/>
    </source>
</evidence>
<evidence type="ECO:0000256" key="1">
    <source>
        <dbReference type="SAM" id="MobiDB-lite"/>
    </source>
</evidence>
<dbReference type="InterPro" id="IPR003890">
    <property type="entry name" value="MIF4G-like_typ-3"/>
</dbReference>
<evidence type="ECO:0000313" key="4">
    <source>
        <dbReference type="Proteomes" id="UP000292447"/>
    </source>
</evidence>
<feature type="compositionally biased region" description="Acidic residues" evidence="1">
    <location>
        <begin position="862"/>
        <end position="891"/>
    </location>
</feature>
<feature type="compositionally biased region" description="Polar residues" evidence="1">
    <location>
        <begin position="799"/>
        <end position="815"/>
    </location>
</feature>
<reference evidence="4" key="1">
    <citation type="submission" date="2019-03" db="EMBL/GenBank/DDBJ databases">
        <title>Snf2 controls pulcherriminic acid biosynthesis and connects pigmentation and antifungal activity of the yeast Metschnikowia pulcherrima.</title>
        <authorList>
            <person name="Gore-Lloyd D."/>
            <person name="Sumann I."/>
            <person name="Brachmann A.O."/>
            <person name="Schneeberger K."/>
            <person name="Ortiz-Merino R.A."/>
            <person name="Moreno-Beltran M."/>
            <person name="Schlaefli M."/>
            <person name="Kirner P."/>
            <person name="Santos Kron A."/>
            <person name="Wolfe K.H."/>
            <person name="Piel J."/>
            <person name="Ahrens C.H."/>
            <person name="Henk D."/>
            <person name="Freimoser F.M."/>
        </authorList>
    </citation>
    <scope>NUCLEOTIDE SEQUENCE [LARGE SCALE GENOMIC DNA]</scope>
    <source>
        <strain evidence="4">APC 1.2</strain>
    </source>
</reference>
<accession>A0A4P6XQC8</accession>
<dbReference type="PANTHER" id="PTHR12839:SF7">
    <property type="entry name" value="REGULATOR OF NONSENSE TRANSCRIPTS 2"/>
    <property type="match status" value="1"/>
</dbReference>
<sequence length="1005" mass="113731">MLGFTFQRSALLMANRLAAEGLLPFKLSTKLDSSLKKNTSFIKKIKGINAESAANIIKEISLLLLEKYLSEIIASLAEGLLKLSRTDDINAGILVVSALFQRFGDQVAAPLLSYLVNAIVERDTLEPALKQKTALKIVFEMHILGIGALFAECAPELLCESANRFYAKMKSSVITVTLIKDLMSFNLEQGYALATITTFLRRFASTIQAQDDIIPGELQKALLQLLVAYTKRVLELRQEQFSNHTKLDSRNKKALIRTGKIMREHQDLVDNMRERIVYFETHAKVLCDLLSMEYPPLEIAERNESQPGAVEDNARKWWQDAKEQGFYQDVPNYKDVVESFDREKLPEAEYGLLSEGQKVNLFTTQLENLLDAKDLELTTMVMHMYIPYNKATKNRIIKFFTEIKKTDNVNLYARFLKMNAEFFPEVISELIESLDRGFRSQIRFDTLNFRNLAFFIELVKFKLIPSHIVFHKIRRMTLNIAGTSNVDILLVFYERCGKFLLFEPEYLETTKEMLQLLHNQAKSDKLTITEKLSLSNMFLIVDSFTADAPKQISRPVMTALQDFVHQIVKKLVTPNSYQAALDLFSDVGFAKNTEVQDAVIDLYVKPENLSGDRFKPLAELLLWLGKSNRRVPITIADVLTEKVIRGLELNDYRQNIARIAQVKMFAAMANAKVISFKSIIDLLYKLVCLGYPNNLPVPSGLEIDPRDNCFRVQLVCALIGALNLHAVKKAGLLTLGVKTAEGFLVFLQYYTFCKMRPLPKDVEFSLSAVFKNFNETSKVKIIEVKNFSDAMQALQTYTTKQRQAEGTKQSQQESSTKGKDVELVGSSLETISLSESEDSDSDNASDTETVSSGVSVSKGLDSENEYVNGDEESEAEDAFSDYDEEEEEEEAQQALQLRKVLERKDAQNLDDEIKKLLNAPMHHTKSSVPLRMPAPSAIVAPQATPTPTRASEKNHFKFLSKSNIIRDLALPSNNKFTERIALEQAAQEANRRKIMSLVDSMYENN</sequence>
<organism evidence="3 4">
    <name type="scientific">Metschnikowia aff. pulcherrima</name>
    <dbReference type="NCBI Taxonomy" id="2163413"/>
    <lineage>
        <taxon>Eukaryota</taxon>
        <taxon>Fungi</taxon>
        <taxon>Dikarya</taxon>
        <taxon>Ascomycota</taxon>
        <taxon>Saccharomycotina</taxon>
        <taxon>Pichiomycetes</taxon>
        <taxon>Metschnikowiaceae</taxon>
        <taxon>Metschnikowia</taxon>
    </lineage>
</organism>
<dbReference type="GO" id="GO:0035145">
    <property type="term" value="C:exon-exon junction complex"/>
    <property type="evidence" value="ECO:0007669"/>
    <property type="project" value="TreeGrafter"/>
</dbReference>
<dbReference type="SMART" id="SM00543">
    <property type="entry name" value="MIF4G"/>
    <property type="match status" value="2"/>
</dbReference>
<gene>
    <name evidence="3" type="primary">MPUL0C04650</name>
    <name evidence="3" type="ORF">METSCH_C04650</name>
</gene>
<dbReference type="InterPro" id="IPR016024">
    <property type="entry name" value="ARM-type_fold"/>
</dbReference>
<dbReference type="GO" id="GO:0000184">
    <property type="term" value="P:nuclear-transcribed mRNA catabolic process, nonsense-mediated decay"/>
    <property type="evidence" value="ECO:0007669"/>
    <property type="project" value="InterPro"/>
</dbReference>
<dbReference type="SUPFAM" id="SSF48371">
    <property type="entry name" value="ARM repeat"/>
    <property type="match status" value="2"/>
</dbReference>
<keyword evidence="4" id="KW-1185">Reference proteome</keyword>
<protein>
    <submittedName>
        <fullName evidence="3">Regulator of nonsense transcripts 2</fullName>
    </submittedName>
</protein>
<dbReference type="Proteomes" id="UP000292447">
    <property type="component" value="Chromosome III"/>
</dbReference>
<proteinExistence type="predicted"/>
<dbReference type="Gene3D" id="1.25.40.180">
    <property type="match status" value="3"/>
</dbReference>
<dbReference type="InterPro" id="IPR039762">
    <property type="entry name" value="Nmd2/UPF2"/>
</dbReference>
<dbReference type="EMBL" id="CP034458">
    <property type="protein sequence ID" value="QBM88496.1"/>
    <property type="molecule type" value="Genomic_DNA"/>
</dbReference>
<feature type="domain" description="MIF4G" evidence="2">
    <location>
        <begin position="356"/>
        <end position="548"/>
    </location>
</feature>
<dbReference type="STRING" id="2163413.A0A4P6XQC8"/>
<evidence type="ECO:0000313" key="3">
    <source>
        <dbReference type="EMBL" id="QBM88496.1"/>
    </source>
</evidence>
<feature type="region of interest" description="Disordered" evidence="1">
    <location>
        <begin position="799"/>
        <end position="893"/>
    </location>
</feature>
<feature type="compositionally biased region" description="Acidic residues" evidence="1">
    <location>
        <begin position="835"/>
        <end position="845"/>
    </location>
</feature>
<name>A0A4P6XQC8_9ASCO</name>
<dbReference type="GO" id="GO:0005737">
    <property type="term" value="C:cytoplasm"/>
    <property type="evidence" value="ECO:0007669"/>
    <property type="project" value="TreeGrafter"/>
</dbReference>
<feature type="domain" description="MIF4G" evidence="2">
    <location>
        <begin position="35"/>
        <end position="253"/>
    </location>
</feature>